<evidence type="ECO:0000313" key="4">
    <source>
        <dbReference type="Proteomes" id="UP000011715"/>
    </source>
</evidence>
<gene>
    <name evidence="2" type="ORF">MAPG_05759</name>
</gene>
<evidence type="ECO:0000313" key="3">
    <source>
        <dbReference type="EnsemblFungi" id="MAPG_05759T0"/>
    </source>
</evidence>
<dbReference type="EMBL" id="ADBL01001376">
    <property type="status" value="NOT_ANNOTATED_CDS"/>
    <property type="molecule type" value="Genomic_DNA"/>
</dbReference>
<dbReference type="Proteomes" id="UP000011715">
    <property type="component" value="Unassembled WGS sequence"/>
</dbReference>
<reference evidence="3" key="4">
    <citation type="journal article" date="2015" name="G3 (Bethesda)">
        <title>Genome sequences of three phytopathogenic species of the Magnaporthaceae family of fungi.</title>
        <authorList>
            <person name="Okagaki L.H."/>
            <person name="Nunes C.C."/>
            <person name="Sailsbery J."/>
            <person name="Clay B."/>
            <person name="Brown D."/>
            <person name="John T."/>
            <person name="Oh Y."/>
            <person name="Young N."/>
            <person name="Fitzgerald M."/>
            <person name="Haas B.J."/>
            <person name="Zeng Q."/>
            <person name="Young S."/>
            <person name="Adiconis X."/>
            <person name="Fan L."/>
            <person name="Levin J.Z."/>
            <person name="Mitchell T.K."/>
            <person name="Okubara P.A."/>
            <person name="Farman M.L."/>
            <person name="Kohn L.M."/>
            <person name="Birren B."/>
            <person name="Ma L.-J."/>
            <person name="Dean R.A."/>
        </authorList>
    </citation>
    <scope>NUCLEOTIDE SEQUENCE</scope>
    <source>
        <strain evidence="3">ATCC 64411 / 73-15</strain>
    </source>
</reference>
<protein>
    <submittedName>
        <fullName evidence="2 3">Uncharacterized protein</fullName>
    </submittedName>
</protein>
<dbReference type="EnsemblFungi" id="MAPG_05759T0">
    <property type="protein sequence ID" value="MAPG_05759T0"/>
    <property type="gene ID" value="MAPG_05759"/>
</dbReference>
<proteinExistence type="predicted"/>
<dbReference type="EMBL" id="GL876969">
    <property type="protein sequence ID" value="KLU86749.1"/>
    <property type="molecule type" value="Genomic_DNA"/>
</dbReference>
<feature type="region of interest" description="Disordered" evidence="1">
    <location>
        <begin position="1"/>
        <end position="20"/>
    </location>
</feature>
<name>A0A0C4E093_MAGP6</name>
<organism evidence="3 4">
    <name type="scientific">Magnaporthiopsis poae (strain ATCC 64411 / 73-15)</name>
    <name type="common">Kentucky bluegrass fungus</name>
    <name type="synonym">Magnaporthe poae</name>
    <dbReference type="NCBI Taxonomy" id="644358"/>
    <lineage>
        <taxon>Eukaryota</taxon>
        <taxon>Fungi</taxon>
        <taxon>Dikarya</taxon>
        <taxon>Ascomycota</taxon>
        <taxon>Pezizomycotina</taxon>
        <taxon>Sordariomycetes</taxon>
        <taxon>Sordariomycetidae</taxon>
        <taxon>Magnaporthales</taxon>
        <taxon>Magnaporthaceae</taxon>
        <taxon>Magnaporthiopsis</taxon>
    </lineage>
</organism>
<reference evidence="2" key="3">
    <citation type="submission" date="2011-03" db="EMBL/GenBank/DDBJ databases">
        <title>Annotation of Magnaporthe poae ATCC 64411.</title>
        <authorList>
            <person name="Ma L.-J."/>
            <person name="Dead R."/>
            <person name="Young S.K."/>
            <person name="Zeng Q."/>
            <person name="Gargeya S."/>
            <person name="Fitzgerald M."/>
            <person name="Haas B."/>
            <person name="Abouelleil A."/>
            <person name="Alvarado L."/>
            <person name="Arachchi H.M."/>
            <person name="Berlin A."/>
            <person name="Brown A."/>
            <person name="Chapman S.B."/>
            <person name="Chen Z."/>
            <person name="Dunbar C."/>
            <person name="Freedman E."/>
            <person name="Gearin G."/>
            <person name="Gellesch M."/>
            <person name="Goldberg J."/>
            <person name="Griggs A."/>
            <person name="Gujja S."/>
            <person name="Heiman D."/>
            <person name="Howarth C."/>
            <person name="Larson L."/>
            <person name="Lui A."/>
            <person name="MacDonald P.J.P."/>
            <person name="Mehta T."/>
            <person name="Montmayeur A."/>
            <person name="Murphy C."/>
            <person name="Neiman D."/>
            <person name="Pearson M."/>
            <person name="Priest M."/>
            <person name="Roberts A."/>
            <person name="Saif S."/>
            <person name="Shea T."/>
            <person name="Shenoy N."/>
            <person name="Sisk P."/>
            <person name="Stolte C."/>
            <person name="Sykes S."/>
            <person name="Yandava C."/>
            <person name="Wortman J."/>
            <person name="Nusbaum C."/>
            <person name="Birren B."/>
        </authorList>
    </citation>
    <scope>NUCLEOTIDE SEQUENCE</scope>
    <source>
        <strain evidence="2">ATCC 64411</strain>
    </source>
</reference>
<sequence length="73" mass="8031">MGRGRMKNWDGGDAGRTREEVGTGLLMECRVENNGGHRAGEGKEFVAGGEQVDSNFFGHLERPSRAVPSHIYR</sequence>
<reference evidence="3" key="5">
    <citation type="submission" date="2015-06" db="UniProtKB">
        <authorList>
            <consortium name="EnsemblFungi"/>
        </authorList>
    </citation>
    <scope>IDENTIFICATION</scope>
    <source>
        <strain evidence="3">ATCC 64411</strain>
    </source>
</reference>
<evidence type="ECO:0000313" key="2">
    <source>
        <dbReference type="EMBL" id="KLU86749.1"/>
    </source>
</evidence>
<reference evidence="2" key="1">
    <citation type="submission" date="2010-05" db="EMBL/GenBank/DDBJ databases">
        <title>The Genome Sequence of Magnaporthe poae strain ATCC 64411.</title>
        <authorList>
            <consortium name="The Broad Institute Genome Sequencing Platform"/>
            <consortium name="Broad Institute Genome Sequencing Center for Infectious Disease"/>
            <person name="Ma L.-J."/>
            <person name="Dead R."/>
            <person name="Young S."/>
            <person name="Zeng Q."/>
            <person name="Koehrsen M."/>
            <person name="Alvarado L."/>
            <person name="Berlin A."/>
            <person name="Chapman S.B."/>
            <person name="Chen Z."/>
            <person name="Freedman E."/>
            <person name="Gellesch M."/>
            <person name="Goldberg J."/>
            <person name="Griggs A."/>
            <person name="Gujja S."/>
            <person name="Heilman E.R."/>
            <person name="Heiman D."/>
            <person name="Hepburn T."/>
            <person name="Howarth C."/>
            <person name="Jen D."/>
            <person name="Larson L."/>
            <person name="Mehta T."/>
            <person name="Neiman D."/>
            <person name="Pearson M."/>
            <person name="Roberts A."/>
            <person name="Saif S."/>
            <person name="Shea T."/>
            <person name="Shenoy N."/>
            <person name="Sisk P."/>
            <person name="Stolte C."/>
            <person name="Sykes S."/>
            <person name="Walk T."/>
            <person name="White J."/>
            <person name="Yandava C."/>
            <person name="Haas B."/>
            <person name="Nusbaum C."/>
            <person name="Birren B."/>
        </authorList>
    </citation>
    <scope>NUCLEOTIDE SEQUENCE</scope>
    <source>
        <strain evidence="2">ATCC 64411</strain>
    </source>
</reference>
<keyword evidence="4" id="KW-1185">Reference proteome</keyword>
<feature type="compositionally biased region" description="Basic and acidic residues" evidence="1">
    <location>
        <begin position="7"/>
        <end position="20"/>
    </location>
</feature>
<dbReference type="AlphaFoldDB" id="A0A0C4E093"/>
<evidence type="ECO:0000256" key="1">
    <source>
        <dbReference type="SAM" id="MobiDB-lite"/>
    </source>
</evidence>
<reference evidence="4" key="2">
    <citation type="submission" date="2010-05" db="EMBL/GenBank/DDBJ databases">
        <title>The genome sequence of Magnaporthe poae strain ATCC 64411.</title>
        <authorList>
            <person name="Ma L.-J."/>
            <person name="Dead R."/>
            <person name="Young S."/>
            <person name="Zeng Q."/>
            <person name="Koehrsen M."/>
            <person name="Alvarado L."/>
            <person name="Berlin A."/>
            <person name="Chapman S.B."/>
            <person name="Chen Z."/>
            <person name="Freedman E."/>
            <person name="Gellesch M."/>
            <person name="Goldberg J."/>
            <person name="Griggs A."/>
            <person name="Gujja S."/>
            <person name="Heilman E.R."/>
            <person name="Heiman D."/>
            <person name="Hepburn T."/>
            <person name="Howarth C."/>
            <person name="Jen D."/>
            <person name="Larson L."/>
            <person name="Mehta T."/>
            <person name="Neiman D."/>
            <person name="Pearson M."/>
            <person name="Roberts A."/>
            <person name="Saif S."/>
            <person name="Shea T."/>
            <person name="Shenoy N."/>
            <person name="Sisk P."/>
            <person name="Stolte C."/>
            <person name="Sykes S."/>
            <person name="Walk T."/>
            <person name="White J."/>
            <person name="Yandava C."/>
            <person name="Haas B."/>
            <person name="Nusbaum C."/>
            <person name="Birren B."/>
        </authorList>
    </citation>
    <scope>NUCLEOTIDE SEQUENCE [LARGE SCALE GENOMIC DNA]</scope>
    <source>
        <strain evidence="4">ATCC 64411 / 73-15</strain>
    </source>
</reference>
<accession>A0A0C4E093</accession>
<dbReference type="VEuPathDB" id="FungiDB:MAPG_05759"/>